<evidence type="ECO:0000256" key="13">
    <source>
        <dbReference type="PIRSR" id="PIRSR601952-1"/>
    </source>
</evidence>
<keyword evidence="11" id="KW-0325">Glycoprotein</keyword>
<feature type="binding site" evidence="14">
    <location>
        <position position="463"/>
    </location>
    <ligand>
        <name>Zn(2+)</name>
        <dbReference type="ChEBI" id="CHEBI:29105"/>
        <label>2</label>
    </ligand>
</feature>
<comment type="similarity">
    <text evidence="2 15">Belongs to the alkaline phosphatase family.</text>
</comment>
<accession>A0AAE1TPX3</accession>
<comment type="caution">
    <text evidence="18">The sequence shown here is derived from an EMBL/GenBank/DDBJ whole genome shotgun (WGS) entry which is preliminary data.</text>
</comment>
<reference evidence="18" key="1">
    <citation type="submission" date="2023-11" db="EMBL/GenBank/DDBJ databases">
        <title>Genome assemblies of two species of porcelain crab, Petrolisthes cinctipes and Petrolisthes manimaculis (Anomura: Porcellanidae).</title>
        <authorList>
            <person name="Angst P."/>
        </authorList>
    </citation>
    <scope>NUCLEOTIDE SEQUENCE</scope>
    <source>
        <strain evidence="18">PB745_02</strain>
        <tissue evidence="18">Gill</tissue>
    </source>
</reference>
<feature type="non-terminal residue" evidence="18">
    <location>
        <position position="1"/>
    </location>
</feature>
<evidence type="ECO:0000313" key="19">
    <source>
        <dbReference type="Proteomes" id="UP001292094"/>
    </source>
</evidence>
<keyword evidence="8 14" id="KW-0862">Zinc</keyword>
<feature type="binding site" evidence="14">
    <location>
        <position position="350"/>
    </location>
    <ligand>
        <name>Zn(2+)</name>
        <dbReference type="ChEBI" id="CHEBI:29105"/>
        <label>2</label>
    </ligand>
</feature>
<evidence type="ECO:0000256" key="8">
    <source>
        <dbReference type="ARBA" id="ARBA00022833"/>
    </source>
</evidence>
<evidence type="ECO:0000256" key="11">
    <source>
        <dbReference type="ARBA" id="ARBA00023180"/>
    </source>
</evidence>
<evidence type="ECO:0000313" key="18">
    <source>
        <dbReference type="EMBL" id="KAK4293357.1"/>
    </source>
</evidence>
<feature type="binding site" evidence="14">
    <location>
        <position position="179"/>
    </location>
    <ligand>
        <name>Mg(2+)</name>
        <dbReference type="ChEBI" id="CHEBI:18420"/>
    </ligand>
</feature>
<dbReference type="AlphaFoldDB" id="A0AAE1TPX3"/>
<comment type="catalytic activity">
    <reaction evidence="16">
        <text>a phosphate monoester + H2O = an alcohol + phosphate</text>
        <dbReference type="Rhea" id="RHEA:15017"/>
        <dbReference type="ChEBI" id="CHEBI:15377"/>
        <dbReference type="ChEBI" id="CHEBI:30879"/>
        <dbReference type="ChEBI" id="CHEBI:43474"/>
        <dbReference type="ChEBI" id="CHEBI:67140"/>
        <dbReference type="EC" id="3.1.3.1"/>
    </reaction>
</comment>
<keyword evidence="10" id="KW-0472">Membrane</keyword>
<comment type="cofactor">
    <cofactor evidence="14">
        <name>Mg(2+)</name>
        <dbReference type="ChEBI" id="CHEBI:18420"/>
    </cofactor>
    <text evidence="14">Binds 1 Mg(2+) ion.</text>
</comment>
<evidence type="ECO:0000256" key="16">
    <source>
        <dbReference type="RuleBase" id="RU003947"/>
    </source>
</evidence>
<dbReference type="GO" id="GO:0005886">
    <property type="term" value="C:plasma membrane"/>
    <property type="evidence" value="ECO:0007669"/>
    <property type="project" value="UniProtKB-SubCell"/>
</dbReference>
<dbReference type="EMBL" id="JAWZYT010004569">
    <property type="protein sequence ID" value="KAK4293357.1"/>
    <property type="molecule type" value="Genomic_DNA"/>
</dbReference>
<feature type="compositionally biased region" description="Gly residues" evidence="17">
    <location>
        <begin position="725"/>
        <end position="736"/>
    </location>
</feature>
<proteinExistence type="inferred from homology"/>
<dbReference type="Pfam" id="PF00245">
    <property type="entry name" value="Alk_phosphatase"/>
    <property type="match status" value="1"/>
</dbReference>
<feature type="binding site" evidence="14">
    <location>
        <position position="346"/>
    </location>
    <ligand>
        <name>Zn(2+)</name>
        <dbReference type="ChEBI" id="CHEBI:29105"/>
        <label>2</label>
    </ligand>
</feature>
<evidence type="ECO:0000256" key="14">
    <source>
        <dbReference type="PIRSR" id="PIRSR601952-2"/>
    </source>
</evidence>
<dbReference type="FunFam" id="3.40.720.10:FF:000008">
    <property type="entry name" value="Alkaline phosphatase"/>
    <property type="match status" value="1"/>
</dbReference>
<keyword evidence="4" id="KW-1003">Cell membrane</keyword>
<gene>
    <name evidence="18" type="ORF">Pmani_033934</name>
</gene>
<keyword evidence="5" id="KW-0336">GPI-anchor</keyword>
<feature type="region of interest" description="Disordered" evidence="17">
    <location>
        <begin position="517"/>
        <end position="651"/>
    </location>
</feature>
<feature type="binding site" evidence="14">
    <location>
        <position position="388"/>
    </location>
    <ligand>
        <name>Zn(2+)</name>
        <dbReference type="ChEBI" id="CHEBI:29105"/>
        <label>2</label>
    </ligand>
</feature>
<protein>
    <recommendedName>
        <fullName evidence="3 16">Alkaline phosphatase</fullName>
        <ecNumber evidence="3 16">3.1.3.1</ecNumber>
    </recommendedName>
</protein>
<sequence>DENYHRIRKQNYKKAKKGSSYDTVPFIDVEDAAYWRKDGQEELARQLGINPRRTKAKNVILFLGDGMSLPTVTAARIMKGQDTSKWEREQLSWENFPYTSIIKTYTTDSQVADSAASATAYLCGVKTNRGTVGVDMNVERGNCSAQRDPTYHTSSIAKWFQDAGRSTGLVTTTRVTHATPAALYAHIADREWEDDHEVRDDKEDPEVCDDIAEHLIMKETGRNLKVIMGGGRRGLLPNTVKDVEEGGKSGYRRDGRNLIQEWQRHKTSLRPSVKHSYVWNRDDLLALDTSNTDYLLGLFGFSHMDYAVERDNARDPRLPEMTKAAIEVLQRDPNGYFLFVEGGLIDLGHHGNKGRKAVTETVELDEAVQVAISMTNPANTLIVVTADHAHSLSINGYPTRHTDILGIAETSDMDYLPYTTLLYGNGPGFQDHTRGMRPDITDDDLLDPNYRQSAAAPRESAAHSGDDVGLWASGPHAHLFTGVHEQSYIAHALAYAACVGEGLTFCGGNRFRRMPSSGGGGGNGGVGGRSTGGNGGVGGRSTGGGGVNGGTGGVGGRSTGGVGGKSTGGVGGNRSGGGGNRSGVGGNGGVGGKSTGGGGVNGGIGGRSTGGGGGRSTGGVGGKSTGGGGVNGGIGGVGGRSTGGNGGVGGNRSGAGRSIGLNGGVGGKSAGFNGGSAGFNGGIGGNKSWVGGRNTGLNGGVGGISTGGNGGVGGISTGGNGGVGGISTGGVGGNGGTWVTSRGRDRGNRRWQPQGK</sequence>
<dbReference type="Gene3D" id="3.40.720.10">
    <property type="entry name" value="Alkaline Phosphatase, subunit A"/>
    <property type="match status" value="1"/>
</dbReference>
<feature type="binding site" evidence="14">
    <location>
        <position position="387"/>
    </location>
    <ligand>
        <name>Zn(2+)</name>
        <dbReference type="ChEBI" id="CHEBI:29105"/>
        <label>2</label>
    </ligand>
</feature>
<dbReference type="InterPro" id="IPR001952">
    <property type="entry name" value="Alkaline_phosphatase"/>
</dbReference>
<feature type="binding site" evidence="14">
    <location>
        <position position="65"/>
    </location>
    <ligand>
        <name>Zn(2+)</name>
        <dbReference type="ChEBI" id="CHEBI:29105"/>
        <label>2</label>
    </ligand>
</feature>
<dbReference type="EC" id="3.1.3.1" evidence="3 16"/>
<evidence type="ECO:0000256" key="5">
    <source>
        <dbReference type="ARBA" id="ARBA00022622"/>
    </source>
</evidence>
<dbReference type="PANTHER" id="PTHR11596:SF91">
    <property type="entry name" value="ALKALINE PHOSPHATASE-RELATED"/>
    <property type="match status" value="1"/>
</dbReference>
<evidence type="ECO:0000256" key="3">
    <source>
        <dbReference type="ARBA" id="ARBA00012647"/>
    </source>
</evidence>
<feature type="binding site" evidence="14">
    <location>
        <position position="177"/>
    </location>
    <ligand>
        <name>Mg(2+)</name>
        <dbReference type="ChEBI" id="CHEBI:18420"/>
    </ligand>
</feature>
<evidence type="ECO:0000256" key="7">
    <source>
        <dbReference type="ARBA" id="ARBA00022801"/>
    </source>
</evidence>
<evidence type="ECO:0000256" key="12">
    <source>
        <dbReference type="ARBA" id="ARBA00023288"/>
    </source>
</evidence>
<dbReference type="PANTHER" id="PTHR11596">
    <property type="entry name" value="ALKALINE PHOSPHATASE"/>
    <property type="match status" value="1"/>
</dbReference>
<dbReference type="GO" id="GO:0046872">
    <property type="term" value="F:metal ion binding"/>
    <property type="evidence" value="ECO:0007669"/>
    <property type="project" value="UniProtKB-KW"/>
</dbReference>
<dbReference type="InterPro" id="IPR017850">
    <property type="entry name" value="Alkaline_phosphatase_core_sf"/>
</dbReference>
<feature type="active site" description="Phosphoserine intermediate" evidence="13">
    <location>
        <position position="114"/>
    </location>
</feature>
<name>A0AAE1TPX3_9EUCA</name>
<comment type="subcellular location">
    <subcellularLocation>
        <location evidence="1">Cell membrane</location>
        <topology evidence="1">Lipid-anchor</topology>
        <topology evidence="1">GPI-anchor</topology>
    </subcellularLocation>
</comment>
<dbReference type="GO" id="GO:0004035">
    <property type="term" value="F:alkaline phosphatase activity"/>
    <property type="evidence" value="ECO:0007669"/>
    <property type="project" value="UniProtKB-EC"/>
</dbReference>
<dbReference type="PROSITE" id="PS00123">
    <property type="entry name" value="ALKALINE_PHOSPHATASE"/>
    <property type="match status" value="1"/>
</dbReference>
<feature type="region of interest" description="Disordered" evidence="17">
    <location>
        <begin position="725"/>
        <end position="756"/>
    </location>
</feature>
<dbReference type="Proteomes" id="UP001292094">
    <property type="component" value="Unassembled WGS sequence"/>
</dbReference>
<feature type="binding site" evidence="14">
    <location>
        <position position="65"/>
    </location>
    <ligand>
        <name>Mg(2+)</name>
        <dbReference type="ChEBI" id="CHEBI:18420"/>
    </ligand>
</feature>
<dbReference type="PRINTS" id="PR00113">
    <property type="entry name" value="ALKPHPHTASE"/>
</dbReference>
<evidence type="ECO:0000256" key="9">
    <source>
        <dbReference type="ARBA" id="ARBA00022842"/>
    </source>
</evidence>
<evidence type="ECO:0000256" key="15">
    <source>
        <dbReference type="RuleBase" id="RU003946"/>
    </source>
</evidence>
<evidence type="ECO:0000256" key="2">
    <source>
        <dbReference type="ARBA" id="ARBA00005984"/>
    </source>
</evidence>
<dbReference type="SUPFAM" id="SSF53649">
    <property type="entry name" value="Alkaline phosphatase-like"/>
    <property type="match status" value="1"/>
</dbReference>
<keyword evidence="7 16" id="KW-0378">Hydrolase</keyword>
<dbReference type="GO" id="GO:0098552">
    <property type="term" value="C:side of membrane"/>
    <property type="evidence" value="ECO:0007669"/>
    <property type="project" value="UniProtKB-KW"/>
</dbReference>
<evidence type="ECO:0000256" key="1">
    <source>
        <dbReference type="ARBA" id="ARBA00004609"/>
    </source>
</evidence>
<evidence type="ECO:0000256" key="10">
    <source>
        <dbReference type="ARBA" id="ARBA00023136"/>
    </source>
</evidence>
<feature type="binding site" evidence="14">
    <location>
        <position position="341"/>
    </location>
    <ligand>
        <name>Mg(2+)</name>
        <dbReference type="ChEBI" id="CHEBI:18420"/>
    </ligand>
</feature>
<keyword evidence="19" id="KW-1185">Reference proteome</keyword>
<keyword evidence="9 14" id="KW-0460">Magnesium</keyword>
<dbReference type="CDD" id="cd16012">
    <property type="entry name" value="ALP"/>
    <property type="match status" value="1"/>
</dbReference>
<evidence type="ECO:0000256" key="4">
    <source>
        <dbReference type="ARBA" id="ARBA00022475"/>
    </source>
</evidence>
<keyword evidence="6 14" id="KW-0479">Metal-binding</keyword>
<comment type="cofactor">
    <cofactor evidence="14">
        <name>Zn(2+)</name>
        <dbReference type="ChEBI" id="CHEBI:29105"/>
    </cofactor>
    <text evidence="14">Binds 2 Zn(2+) ions.</text>
</comment>
<evidence type="ECO:0000256" key="6">
    <source>
        <dbReference type="ARBA" id="ARBA00022723"/>
    </source>
</evidence>
<dbReference type="InterPro" id="IPR018299">
    <property type="entry name" value="Alkaline_phosphatase_AS"/>
</dbReference>
<dbReference type="SMART" id="SM00098">
    <property type="entry name" value="alkPPc"/>
    <property type="match status" value="1"/>
</dbReference>
<keyword evidence="12" id="KW-0449">Lipoprotein</keyword>
<evidence type="ECO:0000256" key="17">
    <source>
        <dbReference type="SAM" id="MobiDB-lite"/>
    </source>
</evidence>
<organism evidence="18 19">
    <name type="scientific">Petrolisthes manimaculis</name>
    <dbReference type="NCBI Taxonomy" id="1843537"/>
    <lineage>
        <taxon>Eukaryota</taxon>
        <taxon>Metazoa</taxon>
        <taxon>Ecdysozoa</taxon>
        <taxon>Arthropoda</taxon>
        <taxon>Crustacea</taxon>
        <taxon>Multicrustacea</taxon>
        <taxon>Malacostraca</taxon>
        <taxon>Eumalacostraca</taxon>
        <taxon>Eucarida</taxon>
        <taxon>Decapoda</taxon>
        <taxon>Pleocyemata</taxon>
        <taxon>Anomura</taxon>
        <taxon>Galatheoidea</taxon>
        <taxon>Porcellanidae</taxon>
        <taxon>Petrolisthes</taxon>
    </lineage>
</organism>